<accession>A0A919REJ4</accession>
<name>A0A919REJ4_9ACTN</name>
<evidence type="ECO:0000313" key="1">
    <source>
        <dbReference type="EMBL" id="GII91355.1"/>
    </source>
</evidence>
<dbReference type="InterPro" id="IPR027575">
    <property type="entry name" value="LD_lanti_pre"/>
</dbReference>
<dbReference type="NCBIfam" id="TIGR04363">
    <property type="entry name" value="LD_lanti_pre"/>
    <property type="match status" value="1"/>
</dbReference>
<proteinExistence type="predicted"/>
<evidence type="ECO:0000313" key="2">
    <source>
        <dbReference type="Proteomes" id="UP000606172"/>
    </source>
</evidence>
<dbReference type="EMBL" id="BOOW01000009">
    <property type="protein sequence ID" value="GII91355.1"/>
    <property type="molecule type" value="Genomic_DNA"/>
</dbReference>
<protein>
    <recommendedName>
        <fullName evidence="3">FxLD family lantipeptide</fullName>
    </recommendedName>
</protein>
<keyword evidence="2" id="KW-1185">Reference proteome</keyword>
<reference evidence="1" key="1">
    <citation type="submission" date="2021-01" db="EMBL/GenBank/DDBJ databases">
        <title>Whole genome shotgun sequence of Sinosporangium siamense NBRC 109515.</title>
        <authorList>
            <person name="Komaki H."/>
            <person name="Tamura T."/>
        </authorList>
    </citation>
    <scope>NUCLEOTIDE SEQUENCE</scope>
    <source>
        <strain evidence="1">NBRC 109515</strain>
    </source>
</reference>
<dbReference type="Proteomes" id="UP000606172">
    <property type="component" value="Unassembled WGS sequence"/>
</dbReference>
<dbReference type="AlphaFoldDB" id="A0A919REJ4"/>
<sequence length="62" mass="6186">MALAGVSTMIVTPVGVDQNAETDFALDLTFVTDGPVVAELMNSTSDGCTSTGASACVTCVIS</sequence>
<organism evidence="1 2">
    <name type="scientific">Sinosporangium siamense</name>
    <dbReference type="NCBI Taxonomy" id="1367973"/>
    <lineage>
        <taxon>Bacteria</taxon>
        <taxon>Bacillati</taxon>
        <taxon>Actinomycetota</taxon>
        <taxon>Actinomycetes</taxon>
        <taxon>Streptosporangiales</taxon>
        <taxon>Streptosporangiaceae</taxon>
        <taxon>Sinosporangium</taxon>
    </lineage>
</organism>
<comment type="caution">
    <text evidence="1">The sequence shown here is derived from an EMBL/GenBank/DDBJ whole genome shotgun (WGS) entry which is preliminary data.</text>
</comment>
<evidence type="ECO:0008006" key="3">
    <source>
        <dbReference type="Google" id="ProtNLM"/>
    </source>
</evidence>
<gene>
    <name evidence="1" type="ORF">Ssi02_15860</name>
</gene>
<dbReference type="RefSeq" id="WP_204022693.1">
    <property type="nucleotide sequence ID" value="NZ_BOOW01000009.1"/>
</dbReference>